<accession>A0A645HL56</accession>
<protein>
    <submittedName>
        <fullName evidence="1">Uncharacterized protein</fullName>
    </submittedName>
</protein>
<reference evidence="1" key="1">
    <citation type="submission" date="2019-08" db="EMBL/GenBank/DDBJ databases">
        <authorList>
            <person name="Kucharzyk K."/>
            <person name="Murdoch R.W."/>
            <person name="Higgins S."/>
            <person name="Loffler F."/>
        </authorList>
    </citation>
    <scope>NUCLEOTIDE SEQUENCE</scope>
</reference>
<dbReference type="AlphaFoldDB" id="A0A645HL56"/>
<sequence length="117" mass="13587">MAFQYIFNIKASAEAAASSFSSDVILFFFIDFFISFHRYGQPVIIELHIDLFLFDPWQISLDNVFLLILLHIYSHLGIPCEKCRHKGIIEEVVKQAVYVENIIWPVSQTFISSAIWN</sequence>
<organism evidence="1">
    <name type="scientific">bioreactor metagenome</name>
    <dbReference type="NCBI Taxonomy" id="1076179"/>
    <lineage>
        <taxon>unclassified sequences</taxon>
        <taxon>metagenomes</taxon>
        <taxon>ecological metagenomes</taxon>
    </lineage>
</organism>
<comment type="caution">
    <text evidence="1">The sequence shown here is derived from an EMBL/GenBank/DDBJ whole genome shotgun (WGS) entry which is preliminary data.</text>
</comment>
<proteinExistence type="predicted"/>
<name>A0A645HL56_9ZZZZ</name>
<gene>
    <name evidence="1" type="ORF">SDC9_187246</name>
</gene>
<dbReference type="EMBL" id="VSSQ01095693">
    <property type="protein sequence ID" value="MPN39717.1"/>
    <property type="molecule type" value="Genomic_DNA"/>
</dbReference>
<evidence type="ECO:0000313" key="1">
    <source>
        <dbReference type="EMBL" id="MPN39717.1"/>
    </source>
</evidence>